<sequence>MAIPNHPRDVHEFRRWHQYELPPCEEGRWQVQIPWSKNDTDDVSDFFVKGLEIANNGGTLWLQEGKTYIIGKPLDLTFLNDVHVRLEGTVKFTNDTAFWQKNAYAHPYQNSLMFWKWGGNDIRIYGSGTLDGNGQRWWNEFAGLEVLTSSAYLRPILFYAENATNLAIEGINYRNSPIWHNFIVTSKNVYLHDLTIVAVSTNSSAPSKNTDFIDSLNVRNLTVERVWVNIGDDCFSPKSNTTLIHVNTMYCNGSHGESIGSLGQYPGEQSIVEDALIENVWLLNGDNGARIKVWAGANVGYGRVNNVTFRNFHVGHVDTSALIDSCYFNVNASTCAKYPSKMNLTNIRFENFVGTTSGKNGRVVATISCSTSPDAVCKNITFSNFQVTSPCGGPALIACNGVQGDLGVKCYNTTSSEYKAALNQTCKSPLKPVEKHPW</sequence>
<dbReference type="STRING" id="1344416.A0A139A8V5"/>
<evidence type="ECO:0000256" key="13">
    <source>
        <dbReference type="ARBA" id="ARBA00041473"/>
    </source>
</evidence>
<evidence type="ECO:0000256" key="1">
    <source>
        <dbReference type="ARBA" id="ARBA00004613"/>
    </source>
</evidence>
<dbReference type="InterPro" id="IPR011050">
    <property type="entry name" value="Pectin_lyase_fold/virulence"/>
</dbReference>
<keyword evidence="18" id="KW-1185">Reference proteome</keyword>
<keyword evidence="6 16" id="KW-0378">Hydrolase</keyword>
<keyword evidence="5" id="KW-0677">Repeat</keyword>
<evidence type="ECO:0000256" key="14">
    <source>
        <dbReference type="ARBA" id="ARBA00042261"/>
    </source>
</evidence>
<comment type="similarity">
    <text evidence="2 16">Belongs to the glycosyl hydrolase 28 family.</text>
</comment>
<name>A0A139A8V5_GONPJ</name>
<evidence type="ECO:0000256" key="15">
    <source>
        <dbReference type="ARBA" id="ARBA00048766"/>
    </source>
</evidence>
<dbReference type="GO" id="GO:0005576">
    <property type="term" value="C:extracellular region"/>
    <property type="evidence" value="ECO:0007669"/>
    <property type="project" value="UniProtKB-SubCell"/>
</dbReference>
<evidence type="ECO:0000256" key="2">
    <source>
        <dbReference type="ARBA" id="ARBA00008834"/>
    </source>
</evidence>
<evidence type="ECO:0000256" key="10">
    <source>
        <dbReference type="ARBA" id="ARBA00023316"/>
    </source>
</evidence>
<dbReference type="InterPro" id="IPR000743">
    <property type="entry name" value="Glyco_hydro_28"/>
</dbReference>
<gene>
    <name evidence="17" type="ORF">M427DRAFT_113806</name>
</gene>
<evidence type="ECO:0000256" key="5">
    <source>
        <dbReference type="ARBA" id="ARBA00022737"/>
    </source>
</evidence>
<dbReference type="Pfam" id="PF00295">
    <property type="entry name" value="Glyco_hydro_28"/>
    <property type="match status" value="1"/>
</dbReference>
<proteinExistence type="inferred from homology"/>
<dbReference type="Proteomes" id="UP000070544">
    <property type="component" value="Unassembled WGS sequence"/>
</dbReference>
<keyword evidence="9 16" id="KW-0326">Glycosidase</keyword>
<dbReference type="GO" id="GO:0005975">
    <property type="term" value="P:carbohydrate metabolic process"/>
    <property type="evidence" value="ECO:0007669"/>
    <property type="project" value="InterPro"/>
</dbReference>
<dbReference type="GO" id="GO:0071555">
    <property type="term" value="P:cell wall organization"/>
    <property type="evidence" value="ECO:0007669"/>
    <property type="project" value="UniProtKB-KW"/>
</dbReference>
<dbReference type="GO" id="GO:0047911">
    <property type="term" value="F:galacturan 1,4-alpha-galacturonidase activity"/>
    <property type="evidence" value="ECO:0007669"/>
    <property type="project" value="UniProtKB-EC"/>
</dbReference>
<keyword evidence="10" id="KW-0961">Cell wall biogenesis/degradation</keyword>
<keyword evidence="3" id="KW-0964">Secreted</keyword>
<dbReference type="EC" id="3.2.1.67" evidence="12"/>
<comment type="function">
    <text evidence="11">Specific in hydrolyzing the terminal glycosidic bond of polygalacturonic acid and oligogalacturonates.</text>
</comment>
<dbReference type="AlphaFoldDB" id="A0A139A8V5"/>
<evidence type="ECO:0000256" key="12">
    <source>
        <dbReference type="ARBA" id="ARBA00038933"/>
    </source>
</evidence>
<protein>
    <recommendedName>
        <fullName evidence="12">galacturonan 1,4-alpha-galacturonidase</fullName>
        <ecNumber evidence="12">3.2.1.67</ecNumber>
    </recommendedName>
    <alternativeName>
        <fullName evidence="13">Galacturan 1,4-alpha-galacturonidase B</fullName>
    </alternativeName>
    <alternativeName>
        <fullName evidence="14">Poly(1,4-alpha-D-galacturonide)galacturonohydrolase B</fullName>
    </alternativeName>
</protein>
<dbReference type="OMA" id="DSPVWHN"/>
<comment type="subcellular location">
    <subcellularLocation>
        <location evidence="1">Secreted</location>
    </subcellularLocation>
</comment>
<organism evidence="17 18">
    <name type="scientific">Gonapodya prolifera (strain JEL478)</name>
    <name type="common">Monoblepharis prolifera</name>
    <dbReference type="NCBI Taxonomy" id="1344416"/>
    <lineage>
        <taxon>Eukaryota</taxon>
        <taxon>Fungi</taxon>
        <taxon>Fungi incertae sedis</taxon>
        <taxon>Chytridiomycota</taxon>
        <taxon>Chytridiomycota incertae sedis</taxon>
        <taxon>Monoblepharidomycetes</taxon>
        <taxon>Monoblepharidales</taxon>
        <taxon>Gonapodyaceae</taxon>
        <taxon>Gonapodya</taxon>
    </lineage>
</organism>
<keyword evidence="7" id="KW-1015">Disulfide bond</keyword>
<dbReference type="Gene3D" id="2.160.20.10">
    <property type="entry name" value="Single-stranded right-handed beta-helix, Pectin lyase-like"/>
    <property type="match status" value="1"/>
</dbReference>
<evidence type="ECO:0000313" key="18">
    <source>
        <dbReference type="Proteomes" id="UP000070544"/>
    </source>
</evidence>
<evidence type="ECO:0000256" key="3">
    <source>
        <dbReference type="ARBA" id="ARBA00022525"/>
    </source>
</evidence>
<evidence type="ECO:0000256" key="6">
    <source>
        <dbReference type="ARBA" id="ARBA00022801"/>
    </source>
</evidence>
<evidence type="ECO:0000256" key="4">
    <source>
        <dbReference type="ARBA" id="ARBA00022729"/>
    </source>
</evidence>
<evidence type="ECO:0000256" key="16">
    <source>
        <dbReference type="RuleBase" id="RU361169"/>
    </source>
</evidence>
<evidence type="ECO:0000256" key="9">
    <source>
        <dbReference type="ARBA" id="ARBA00023295"/>
    </source>
</evidence>
<dbReference type="PANTHER" id="PTHR31736">
    <property type="match status" value="1"/>
</dbReference>
<accession>A0A139A8V5</accession>
<evidence type="ECO:0000256" key="8">
    <source>
        <dbReference type="ARBA" id="ARBA00023180"/>
    </source>
</evidence>
<keyword evidence="4" id="KW-0732">Signal</keyword>
<reference evidence="17 18" key="1">
    <citation type="journal article" date="2015" name="Genome Biol. Evol.">
        <title>Phylogenomic analyses indicate that early fungi evolved digesting cell walls of algal ancestors of land plants.</title>
        <authorList>
            <person name="Chang Y."/>
            <person name="Wang S."/>
            <person name="Sekimoto S."/>
            <person name="Aerts A.L."/>
            <person name="Choi C."/>
            <person name="Clum A."/>
            <person name="LaButti K.M."/>
            <person name="Lindquist E.A."/>
            <person name="Yee Ngan C."/>
            <person name="Ohm R.A."/>
            <person name="Salamov A.A."/>
            <person name="Grigoriev I.V."/>
            <person name="Spatafora J.W."/>
            <person name="Berbee M.L."/>
        </authorList>
    </citation>
    <scope>NUCLEOTIDE SEQUENCE [LARGE SCALE GENOMIC DNA]</scope>
    <source>
        <strain evidence="17 18">JEL478</strain>
    </source>
</reference>
<dbReference type="InterPro" id="IPR012334">
    <property type="entry name" value="Pectin_lyas_fold"/>
</dbReference>
<evidence type="ECO:0000313" key="17">
    <source>
        <dbReference type="EMBL" id="KXS12895.1"/>
    </source>
</evidence>
<dbReference type="PANTHER" id="PTHR31736:SF6">
    <property type="entry name" value="EXOPOLYGALACTURONASE B-RELATED"/>
    <property type="match status" value="1"/>
</dbReference>
<comment type="catalytic activity">
    <reaction evidence="15">
        <text>[(1-&gt;4)-alpha-D-galacturonosyl](n) + H2O = alpha-D-galacturonate + [(1-&gt;4)-alpha-D-galacturonosyl](n-1)</text>
        <dbReference type="Rhea" id="RHEA:14117"/>
        <dbReference type="Rhea" id="RHEA-COMP:14570"/>
        <dbReference type="Rhea" id="RHEA-COMP:14572"/>
        <dbReference type="ChEBI" id="CHEBI:15377"/>
        <dbReference type="ChEBI" id="CHEBI:58658"/>
        <dbReference type="ChEBI" id="CHEBI:140523"/>
        <dbReference type="EC" id="3.2.1.67"/>
    </reaction>
</comment>
<evidence type="ECO:0000256" key="11">
    <source>
        <dbReference type="ARBA" id="ARBA00037312"/>
    </source>
</evidence>
<dbReference type="SUPFAM" id="SSF51126">
    <property type="entry name" value="Pectin lyase-like"/>
    <property type="match status" value="1"/>
</dbReference>
<dbReference type="EMBL" id="KQ965784">
    <property type="protein sequence ID" value="KXS12895.1"/>
    <property type="molecule type" value="Genomic_DNA"/>
</dbReference>
<keyword evidence="8" id="KW-0325">Glycoprotein</keyword>
<dbReference type="OrthoDB" id="187139at2759"/>
<dbReference type="GO" id="GO:0004650">
    <property type="term" value="F:polygalacturonase activity"/>
    <property type="evidence" value="ECO:0007669"/>
    <property type="project" value="InterPro"/>
</dbReference>
<evidence type="ECO:0000256" key="7">
    <source>
        <dbReference type="ARBA" id="ARBA00023157"/>
    </source>
</evidence>